<name>A0A2P9AM94_9HYPH</name>
<proteinExistence type="predicted"/>
<evidence type="ECO:0000313" key="3">
    <source>
        <dbReference type="EMBL" id="SJM32261.1"/>
    </source>
</evidence>
<dbReference type="GO" id="GO:0046872">
    <property type="term" value="F:metal ion binding"/>
    <property type="evidence" value="ECO:0007669"/>
    <property type="project" value="UniProtKB-KW"/>
</dbReference>
<organism evidence="3 4">
    <name type="scientific">Mesorhizobium delmotii</name>
    <dbReference type="NCBI Taxonomy" id="1631247"/>
    <lineage>
        <taxon>Bacteria</taxon>
        <taxon>Pseudomonadati</taxon>
        <taxon>Pseudomonadota</taxon>
        <taxon>Alphaproteobacteria</taxon>
        <taxon>Hyphomicrobiales</taxon>
        <taxon>Phyllobacteriaceae</taxon>
        <taxon>Mesorhizobium</taxon>
    </lineage>
</organism>
<dbReference type="AlphaFoldDB" id="A0A2P9AM94"/>
<dbReference type="SUPFAM" id="SSF51604">
    <property type="entry name" value="Enolase C-terminal domain-like"/>
    <property type="match status" value="1"/>
</dbReference>
<reference evidence="4" key="1">
    <citation type="submission" date="2016-12" db="EMBL/GenBank/DDBJ databases">
        <authorList>
            <person name="Brunel B."/>
        </authorList>
    </citation>
    <scope>NUCLEOTIDE SEQUENCE [LARGE SCALE GENOMIC DNA]</scope>
</reference>
<dbReference type="SUPFAM" id="SSF54826">
    <property type="entry name" value="Enolase N-terminal domain-like"/>
    <property type="match status" value="1"/>
</dbReference>
<dbReference type="Pfam" id="PF13378">
    <property type="entry name" value="MR_MLE_C"/>
    <property type="match status" value="1"/>
</dbReference>
<dbReference type="Gene3D" id="3.20.20.120">
    <property type="entry name" value="Enolase-like C-terminal domain"/>
    <property type="match status" value="1"/>
</dbReference>
<feature type="domain" description="Mandelate racemase/muconate lactonizing enzyme C-terminal" evidence="2">
    <location>
        <begin position="79"/>
        <end position="174"/>
    </location>
</feature>
<dbReference type="RefSeq" id="WP_123149307.1">
    <property type="nucleotide sequence ID" value="NZ_FUIG01000034.1"/>
</dbReference>
<dbReference type="InterPro" id="IPR036849">
    <property type="entry name" value="Enolase-like_C_sf"/>
</dbReference>
<dbReference type="Proteomes" id="UP000245698">
    <property type="component" value="Unassembled WGS sequence"/>
</dbReference>
<dbReference type="PANTHER" id="PTHR48073">
    <property type="entry name" value="O-SUCCINYLBENZOATE SYNTHASE-RELATED"/>
    <property type="match status" value="1"/>
</dbReference>
<dbReference type="EMBL" id="FUIG01000034">
    <property type="protein sequence ID" value="SJM32261.1"/>
    <property type="molecule type" value="Genomic_DNA"/>
</dbReference>
<dbReference type="EC" id="5.5.1.7" evidence="3"/>
<dbReference type="SFLD" id="SFLDG00180">
    <property type="entry name" value="muconate_cycloisomerase"/>
    <property type="match status" value="1"/>
</dbReference>
<dbReference type="SFLD" id="SFLDS00001">
    <property type="entry name" value="Enolase"/>
    <property type="match status" value="1"/>
</dbReference>
<protein>
    <submittedName>
        <fullName evidence="3">Putative Chloromuconate cycloisomerase</fullName>
        <ecNumber evidence="3">5.5.1.7</ecNumber>
    </submittedName>
</protein>
<keyword evidence="1" id="KW-0479">Metal-binding</keyword>
<dbReference type="Gene3D" id="3.30.390.10">
    <property type="entry name" value="Enolase-like, N-terminal domain"/>
    <property type="match status" value="1"/>
</dbReference>
<dbReference type="InterPro" id="IPR029017">
    <property type="entry name" value="Enolase-like_N"/>
</dbReference>
<dbReference type="PANTHER" id="PTHR48073:SF2">
    <property type="entry name" value="O-SUCCINYLBENZOATE SYNTHASE"/>
    <property type="match status" value="1"/>
</dbReference>
<gene>
    <name evidence="3" type="ORF">BQ8482_270008</name>
</gene>
<dbReference type="SFLD" id="SFLDF00009">
    <property type="entry name" value="o-succinylbenzoate_synthase"/>
    <property type="match status" value="1"/>
</dbReference>
<dbReference type="InterPro" id="IPR013342">
    <property type="entry name" value="Mandelate_racemase_C"/>
</dbReference>
<sequence length="339" mass="36814">MVSLIRDVLAPTLIGLSAFDVERAGHALDKALPHHSPSKASLINAMYDLQGKLLGQPANTFLGGCFHNQIPVAVGIDDENDVINRVKSLWDQGIRTIKFKVGGEVDRDIRLIKRLRDSFPDTLEIRPDANAGFTFSEAFRFLKAVGDCRLQYFEQPLPPGDLRGLARLRELGTPIAVDESLFGLNYALGLARADAADVFIIKLIKLGGLHQASKVVAIAEAAGIACVVVSPYETSLGVAANLHLAASSRAFPYAAELGTGVSTAHLPGIDSLESIHGFHRRPEGRWTGCERSSVRFYRRRRDLLNSHGPGVSRIAGSSLRPLISQPRRSFQSLKNGNHG</sequence>
<accession>A0A2P9AM94</accession>
<evidence type="ECO:0000256" key="1">
    <source>
        <dbReference type="ARBA" id="ARBA00022723"/>
    </source>
</evidence>
<dbReference type="SMART" id="SM00922">
    <property type="entry name" value="MR_MLE"/>
    <property type="match status" value="1"/>
</dbReference>
<dbReference type="InterPro" id="IPR029065">
    <property type="entry name" value="Enolase_C-like"/>
</dbReference>
<dbReference type="GO" id="GO:0018850">
    <property type="term" value="F:chloromuconate cycloisomerase activity"/>
    <property type="evidence" value="ECO:0007669"/>
    <property type="project" value="UniProtKB-EC"/>
</dbReference>
<keyword evidence="4" id="KW-1185">Reference proteome</keyword>
<keyword evidence="3" id="KW-0413">Isomerase</keyword>
<evidence type="ECO:0000313" key="4">
    <source>
        <dbReference type="Proteomes" id="UP000245698"/>
    </source>
</evidence>
<evidence type="ECO:0000259" key="2">
    <source>
        <dbReference type="SMART" id="SM00922"/>
    </source>
</evidence>